<feature type="compositionally biased region" description="Low complexity" evidence="5">
    <location>
        <begin position="141"/>
        <end position="154"/>
    </location>
</feature>
<dbReference type="PANTHER" id="PTHR38111:SF2">
    <property type="entry name" value="FINGER DOMAIN PROTEIN, PUTATIVE (AFU_ORTHOLOGUE AFUA_1G01560)-RELATED"/>
    <property type="match status" value="1"/>
</dbReference>
<accession>A0AAD4KYR5</accession>
<dbReference type="InterPro" id="IPR036864">
    <property type="entry name" value="Zn2-C6_fun-type_DNA-bd_sf"/>
</dbReference>
<dbReference type="AlphaFoldDB" id="A0AAD4KYR5"/>
<dbReference type="EMBL" id="JAJTJA010000002">
    <property type="protein sequence ID" value="KAH8704005.1"/>
    <property type="molecule type" value="Genomic_DNA"/>
</dbReference>
<dbReference type="SUPFAM" id="SSF57701">
    <property type="entry name" value="Zn2/Cys6 DNA-binding domain"/>
    <property type="match status" value="1"/>
</dbReference>
<dbReference type="InterPro" id="IPR053178">
    <property type="entry name" value="Osmoadaptation_assoc"/>
</dbReference>
<sequence length="567" mass="63790">MSNPARSDEPKSKKPTNRQLRSCRVCRLRKVKCDRVKPCHACCAHGHPSRCVYDLLPGDEEAQPISQAEEIRNLRNEIKDLRTRISSQGDNKSRSRKLEELEKLFDAIRSAPVEIVDNLVGNIRGDRLRISPGHDGNDTRSSSGSSSSSSASTISIDEDWCGPLSRFVSAKPMVDGCVQRFVDAFSPEVDASSGHAGAIRAAADIRMFSPMISNAFEAVSLTFFGRSVQDPGVEAAGMKLYPKVLRSLQDALLDPERSRSEATLITVTLLLAFESIERTSNEGVTAHVKGAARLIQHRGPENHMYGVEHLLFCELRPYWTGVDIIDRKPSFMAEEAWKTVPWSQATTSKDLLHYLLDLVVEIPGLLWQYDELMAAQETQHLGKGELRVKRTKLWNSVTDLTSRFEQWKKDYVDCYPSGAPQETTEPQGPDPFPVFQCHDLRTMQVIKPPSLIYPDLRLLQSMCIYSSSRLILSTIDDRPEDAVTMVEKYQLACDIARSLECYIRRAPGNMINRLAFAVRVAWEAFPPGDVERHFMIQVFELVEKRHALRLWGSSMPELSARTPGFTP</sequence>
<evidence type="ECO:0000313" key="8">
    <source>
        <dbReference type="Proteomes" id="UP001201262"/>
    </source>
</evidence>
<dbReference type="CDD" id="cd00067">
    <property type="entry name" value="GAL4"/>
    <property type="match status" value="1"/>
</dbReference>
<dbReference type="InterPro" id="IPR021858">
    <property type="entry name" value="Fun_TF"/>
</dbReference>
<keyword evidence="4" id="KW-0539">Nucleus</keyword>
<gene>
    <name evidence="7" type="ORF">BGW36DRAFT_394177</name>
</gene>
<dbReference type="RefSeq" id="XP_046077023.1">
    <property type="nucleotide sequence ID" value="XM_046217889.1"/>
</dbReference>
<evidence type="ECO:0000313" key="7">
    <source>
        <dbReference type="EMBL" id="KAH8704005.1"/>
    </source>
</evidence>
<dbReference type="PROSITE" id="PS50048">
    <property type="entry name" value="ZN2_CY6_FUNGAL_2"/>
    <property type="match status" value="1"/>
</dbReference>
<proteinExistence type="predicted"/>
<keyword evidence="3" id="KW-0804">Transcription</keyword>
<evidence type="ECO:0000259" key="6">
    <source>
        <dbReference type="PROSITE" id="PS50048"/>
    </source>
</evidence>
<keyword evidence="2" id="KW-0238">DNA-binding</keyword>
<name>A0AAD4KYR5_9EURO</name>
<dbReference type="Proteomes" id="UP001201262">
    <property type="component" value="Unassembled WGS sequence"/>
</dbReference>
<dbReference type="GO" id="GO:0000981">
    <property type="term" value="F:DNA-binding transcription factor activity, RNA polymerase II-specific"/>
    <property type="evidence" value="ECO:0007669"/>
    <property type="project" value="InterPro"/>
</dbReference>
<dbReference type="SMART" id="SM00066">
    <property type="entry name" value="GAL4"/>
    <property type="match status" value="1"/>
</dbReference>
<keyword evidence="1" id="KW-0805">Transcription regulation</keyword>
<dbReference type="Gene3D" id="4.10.240.10">
    <property type="entry name" value="Zn(2)-C6 fungal-type DNA-binding domain"/>
    <property type="match status" value="1"/>
</dbReference>
<dbReference type="InterPro" id="IPR001138">
    <property type="entry name" value="Zn2Cys6_DnaBD"/>
</dbReference>
<evidence type="ECO:0000256" key="2">
    <source>
        <dbReference type="ARBA" id="ARBA00023125"/>
    </source>
</evidence>
<evidence type="ECO:0000256" key="1">
    <source>
        <dbReference type="ARBA" id="ARBA00023015"/>
    </source>
</evidence>
<evidence type="ECO:0000256" key="5">
    <source>
        <dbReference type="SAM" id="MobiDB-lite"/>
    </source>
</evidence>
<feature type="domain" description="Zn(2)-C6 fungal-type" evidence="6">
    <location>
        <begin position="22"/>
        <end position="53"/>
    </location>
</feature>
<protein>
    <recommendedName>
        <fullName evidence="6">Zn(2)-C6 fungal-type domain-containing protein</fullName>
    </recommendedName>
</protein>
<evidence type="ECO:0000256" key="3">
    <source>
        <dbReference type="ARBA" id="ARBA00023163"/>
    </source>
</evidence>
<dbReference type="PANTHER" id="PTHR38111">
    <property type="entry name" value="ZN(2)-C6 FUNGAL-TYPE DOMAIN-CONTAINING PROTEIN-RELATED"/>
    <property type="match status" value="1"/>
</dbReference>
<comment type="caution">
    <text evidence="7">The sequence shown here is derived from an EMBL/GenBank/DDBJ whole genome shotgun (WGS) entry which is preliminary data.</text>
</comment>
<organism evidence="7 8">
    <name type="scientific">Talaromyces proteolyticus</name>
    <dbReference type="NCBI Taxonomy" id="1131652"/>
    <lineage>
        <taxon>Eukaryota</taxon>
        <taxon>Fungi</taxon>
        <taxon>Dikarya</taxon>
        <taxon>Ascomycota</taxon>
        <taxon>Pezizomycotina</taxon>
        <taxon>Eurotiomycetes</taxon>
        <taxon>Eurotiomycetidae</taxon>
        <taxon>Eurotiales</taxon>
        <taxon>Trichocomaceae</taxon>
        <taxon>Talaromyces</taxon>
        <taxon>Talaromyces sect. Bacilispori</taxon>
    </lineage>
</organism>
<dbReference type="Pfam" id="PF00172">
    <property type="entry name" value="Zn_clus"/>
    <property type="match status" value="1"/>
</dbReference>
<reference evidence="7" key="1">
    <citation type="submission" date="2021-12" db="EMBL/GenBank/DDBJ databases">
        <title>Convergent genome expansion in fungi linked to evolution of root-endophyte symbiosis.</title>
        <authorList>
            <consortium name="DOE Joint Genome Institute"/>
            <person name="Ke Y.-H."/>
            <person name="Bonito G."/>
            <person name="Liao H.-L."/>
            <person name="Looney B."/>
            <person name="Rojas-Flechas A."/>
            <person name="Nash J."/>
            <person name="Hameed K."/>
            <person name="Schadt C."/>
            <person name="Martin F."/>
            <person name="Crous P.W."/>
            <person name="Miettinen O."/>
            <person name="Magnuson J.K."/>
            <person name="Labbe J."/>
            <person name="Jacobson D."/>
            <person name="Doktycz M.J."/>
            <person name="Veneault-Fourrey C."/>
            <person name="Kuo A."/>
            <person name="Mondo S."/>
            <person name="Calhoun S."/>
            <person name="Riley R."/>
            <person name="Ohm R."/>
            <person name="LaButti K."/>
            <person name="Andreopoulos B."/>
            <person name="Pangilinan J."/>
            <person name="Nolan M."/>
            <person name="Tritt A."/>
            <person name="Clum A."/>
            <person name="Lipzen A."/>
            <person name="Daum C."/>
            <person name="Barry K."/>
            <person name="Grigoriev I.V."/>
            <person name="Vilgalys R."/>
        </authorList>
    </citation>
    <scope>NUCLEOTIDE SEQUENCE</scope>
    <source>
        <strain evidence="7">PMI_201</strain>
    </source>
</reference>
<keyword evidence="8" id="KW-1185">Reference proteome</keyword>
<dbReference type="Pfam" id="PF11951">
    <property type="entry name" value="Fungal_trans_2"/>
    <property type="match status" value="1"/>
</dbReference>
<feature type="region of interest" description="Disordered" evidence="5">
    <location>
        <begin position="127"/>
        <end position="154"/>
    </location>
</feature>
<dbReference type="GO" id="GO:0003677">
    <property type="term" value="F:DNA binding"/>
    <property type="evidence" value="ECO:0007669"/>
    <property type="project" value="UniProtKB-KW"/>
</dbReference>
<dbReference type="GeneID" id="70248176"/>
<dbReference type="GO" id="GO:0008270">
    <property type="term" value="F:zinc ion binding"/>
    <property type="evidence" value="ECO:0007669"/>
    <property type="project" value="InterPro"/>
</dbReference>
<dbReference type="PROSITE" id="PS00463">
    <property type="entry name" value="ZN2_CY6_FUNGAL_1"/>
    <property type="match status" value="1"/>
</dbReference>
<evidence type="ECO:0000256" key="4">
    <source>
        <dbReference type="ARBA" id="ARBA00023242"/>
    </source>
</evidence>